<feature type="domain" description="SLM1/RGC1-like BAR-like" evidence="4">
    <location>
        <begin position="83"/>
        <end position="265"/>
    </location>
</feature>
<dbReference type="InterPro" id="IPR027267">
    <property type="entry name" value="AH/BAR_dom_sf"/>
</dbReference>
<feature type="region of interest" description="Disordered" evidence="2">
    <location>
        <begin position="407"/>
        <end position="507"/>
    </location>
</feature>
<dbReference type="Pfam" id="PF20400">
    <property type="entry name" value="BAR_4"/>
    <property type="match status" value="1"/>
</dbReference>
<protein>
    <recommendedName>
        <fullName evidence="7">PH domain-containing protein</fullName>
    </recommendedName>
</protein>
<dbReference type="Proteomes" id="UP001370758">
    <property type="component" value="Unassembled WGS sequence"/>
</dbReference>
<accession>A0AAV9WS41</accession>
<keyword evidence="1" id="KW-0597">Phosphoprotein</keyword>
<feature type="compositionally biased region" description="Low complexity" evidence="2">
    <location>
        <begin position="446"/>
        <end position="455"/>
    </location>
</feature>
<comment type="caution">
    <text evidence="5">The sequence shown here is derived from an EMBL/GenBank/DDBJ whole genome shotgun (WGS) entry which is preliminary data.</text>
</comment>
<evidence type="ECO:0000313" key="5">
    <source>
        <dbReference type="EMBL" id="KAK6512300.1"/>
    </source>
</evidence>
<dbReference type="EMBL" id="JAVHJL010000001">
    <property type="protein sequence ID" value="KAK6512300.1"/>
    <property type="molecule type" value="Genomic_DNA"/>
</dbReference>
<dbReference type="AlphaFoldDB" id="A0AAV9WS41"/>
<dbReference type="Gene3D" id="2.30.29.30">
    <property type="entry name" value="Pleckstrin-homology domain (PH domain)/Phosphotyrosine-binding domain (PTB)"/>
    <property type="match status" value="1"/>
</dbReference>
<evidence type="ECO:0000259" key="4">
    <source>
        <dbReference type="Pfam" id="PF20400"/>
    </source>
</evidence>
<dbReference type="Pfam" id="PF20399">
    <property type="entry name" value="PH_20"/>
    <property type="match status" value="1"/>
</dbReference>
<feature type="domain" description="SLM1/RGC1-like PH" evidence="3">
    <location>
        <begin position="285"/>
        <end position="366"/>
    </location>
</feature>
<dbReference type="SUPFAM" id="SSF50729">
    <property type="entry name" value="PH domain-like"/>
    <property type="match status" value="1"/>
</dbReference>
<dbReference type="PANTHER" id="PTHR31941:SF1">
    <property type="entry name" value="CYTOSKELETAL SIGNALING PROTEIN SLM1"/>
    <property type="match status" value="1"/>
</dbReference>
<evidence type="ECO:0000256" key="1">
    <source>
        <dbReference type="ARBA" id="ARBA00022553"/>
    </source>
</evidence>
<sequence length="507" mass="55512">MSAAIEVAAVAEDPLTSPIPQEKGDVAALLLERLDAWKHACGYLEEYVEATANLHKNLSKDYDKVLKTVNEPLREGHHFAQANGGVASFFENIRANTQALANSQLETEKALKGQLLPTLNRLHTEIKNKHKELTNGAAKGAKAVEKARGLTQKQLEHLGTNTANFDSVGGKIEPIQDPYIIQRAVQHHLHKQILEENAHKKDLLDVQNNFLIFEKHVLETLRGAFSQFFQIAGGQTDKNRQFYSDINANFQNIPEEFEWTNFTVRSAEILIDPTTPNRTLEAIKFPNQDHRSSQPLISGLLNRKGKIMKSYDSYHYAVTPAGYLHEFSKNNDFKEHPEPDLSLYLSECVIGAPPASGEAKFIIAGKDANKNQHLTGKHEFAFKAGGHDEAMKWYTIIEPFTTGKITRQNSMASTKSPVSDPTSPVIVGQTIPEEKPAVTPAPAPTAAPVVAAEKPSAPPIDTKAAAAKPEAAASTSAPSSAKVKSPTTATSDKPEKSHKKFGLFGRG</sequence>
<feature type="compositionally biased region" description="Low complexity" evidence="2">
    <location>
        <begin position="462"/>
        <end position="487"/>
    </location>
</feature>
<proteinExistence type="predicted"/>
<evidence type="ECO:0000256" key="2">
    <source>
        <dbReference type="SAM" id="MobiDB-lite"/>
    </source>
</evidence>
<dbReference type="PANTHER" id="PTHR31941">
    <property type="entry name" value="CYTOSKELETAL SIGNALING PROTEIN SLM1"/>
    <property type="match status" value="1"/>
</dbReference>
<evidence type="ECO:0000313" key="6">
    <source>
        <dbReference type="Proteomes" id="UP001370758"/>
    </source>
</evidence>
<name>A0AAV9WS41_9PEZI</name>
<organism evidence="5 6">
    <name type="scientific">Arthrobotrys musiformis</name>
    <dbReference type="NCBI Taxonomy" id="47236"/>
    <lineage>
        <taxon>Eukaryota</taxon>
        <taxon>Fungi</taxon>
        <taxon>Dikarya</taxon>
        <taxon>Ascomycota</taxon>
        <taxon>Pezizomycotina</taxon>
        <taxon>Orbiliomycetes</taxon>
        <taxon>Orbiliales</taxon>
        <taxon>Orbiliaceae</taxon>
        <taxon>Arthrobotrys</taxon>
    </lineage>
</organism>
<dbReference type="InterPro" id="IPR011993">
    <property type="entry name" value="PH-like_dom_sf"/>
</dbReference>
<dbReference type="InterPro" id="IPR046869">
    <property type="entry name" value="SLM1/RGC1-like_PH"/>
</dbReference>
<keyword evidence="6" id="KW-1185">Reference proteome</keyword>
<evidence type="ECO:0008006" key="7">
    <source>
        <dbReference type="Google" id="ProtNLM"/>
    </source>
</evidence>
<evidence type="ECO:0000259" key="3">
    <source>
        <dbReference type="Pfam" id="PF20399"/>
    </source>
</evidence>
<dbReference type="SUPFAM" id="SSF103657">
    <property type="entry name" value="BAR/IMD domain-like"/>
    <property type="match status" value="1"/>
</dbReference>
<dbReference type="InterPro" id="IPR043453">
    <property type="entry name" value="Slm1_PH"/>
</dbReference>
<dbReference type="Gene3D" id="1.20.1270.60">
    <property type="entry name" value="Arfaptin homology (AH) domain/BAR domain"/>
    <property type="match status" value="1"/>
</dbReference>
<reference evidence="5 6" key="1">
    <citation type="submission" date="2023-08" db="EMBL/GenBank/DDBJ databases">
        <authorList>
            <person name="Palmer J.M."/>
        </authorList>
    </citation>
    <scope>NUCLEOTIDE SEQUENCE [LARGE SCALE GENOMIC DNA]</scope>
    <source>
        <strain evidence="5 6">TWF481</strain>
    </source>
</reference>
<gene>
    <name evidence="5" type="ORF">TWF481_001190</name>
</gene>
<feature type="compositionally biased region" description="Polar residues" evidence="2">
    <location>
        <begin position="407"/>
        <end position="422"/>
    </location>
</feature>
<dbReference type="InterPro" id="IPR046868">
    <property type="entry name" value="BAR_4"/>
</dbReference>
<dbReference type="CDD" id="cd13311">
    <property type="entry name" value="PH_Slm1"/>
    <property type="match status" value="1"/>
</dbReference>